<evidence type="ECO:0000259" key="9">
    <source>
        <dbReference type="Pfam" id="PF13839"/>
    </source>
</evidence>
<evidence type="ECO:0000256" key="8">
    <source>
        <dbReference type="SAM" id="Phobius"/>
    </source>
</evidence>
<dbReference type="PANTHER" id="PTHR32285:SF62">
    <property type="entry name" value="PROTEIN TRICHOME BIREFRINGENCE-LIKE 33"/>
    <property type="match status" value="1"/>
</dbReference>
<comment type="subcellular location">
    <subcellularLocation>
        <location evidence="1">Membrane</location>
        <topology evidence="1">Single-pass membrane protein</topology>
    </subcellularLocation>
</comment>
<reference evidence="11 12" key="1">
    <citation type="journal article" date="2019" name="Nat. Plants">
        <title>Stout camphor tree genome fills gaps in understanding of flowering plant genome evolution.</title>
        <authorList>
            <person name="Chaw S.M."/>
            <person name="Liu Y.C."/>
            <person name="Wu Y.W."/>
            <person name="Wang H.Y."/>
            <person name="Lin C.I."/>
            <person name="Wu C.S."/>
            <person name="Ke H.M."/>
            <person name="Chang L.Y."/>
            <person name="Hsu C.Y."/>
            <person name="Yang H.T."/>
            <person name="Sudianto E."/>
            <person name="Hsu M.H."/>
            <person name="Wu K.P."/>
            <person name="Wang L.N."/>
            <person name="Leebens-Mack J.H."/>
            <person name="Tsai I.J."/>
        </authorList>
    </citation>
    <scope>NUCLEOTIDE SEQUENCE [LARGE SCALE GENOMIC DNA]</scope>
    <source>
        <strain evidence="12">cv. Chaw 1501</strain>
        <tissue evidence="11">Young leaves</tissue>
    </source>
</reference>
<sequence>MNLTPFLGKPRLYPCLLFVAFITFTTIFSGHNLIYILRQQFDHTQQEVEQPKQQHPRSEKEKDVTLPFSGGEIGGGCNIFEGRWVFEKESRPLYDEGECPYIQPQLTCQAYGRPDKEYQQRRWQPHSCSLPSFNATSMWERLRGKRMMFVGDSLNRNQFASLICLLHSVIPESAKSMQTVNSIIVFRAEEYNATIEFYWAPFLVESNADNAVVHRIQDRIVRIGSIKKHAQHWKGVDILVFNTYLWWLTGFKMKILRGSFKDKKLDIIEMETEEAYHMALKKMVKWVEKNVDPQKSRVFFVTMSPSHSTSMDWGGEAGGNCYNQTTPIEDPRYWGSSSSKSMMVVIGKVLSNTKVPITLLNITQLSEYRKDAHSSIYKKQWNPLTPQQLANPVTYADCIHWCLPGLPDTWNELLYTKLLFP</sequence>
<dbReference type="AlphaFoldDB" id="A0A443NS17"/>
<evidence type="ECO:0000259" key="10">
    <source>
        <dbReference type="Pfam" id="PF14416"/>
    </source>
</evidence>
<evidence type="ECO:0000256" key="1">
    <source>
        <dbReference type="ARBA" id="ARBA00004167"/>
    </source>
</evidence>
<proteinExistence type="inferred from homology"/>
<dbReference type="InterPro" id="IPR029962">
    <property type="entry name" value="TBL"/>
</dbReference>
<evidence type="ECO:0000256" key="4">
    <source>
        <dbReference type="ARBA" id="ARBA00022968"/>
    </source>
</evidence>
<feature type="region of interest" description="Disordered" evidence="7">
    <location>
        <begin position="46"/>
        <end position="69"/>
    </location>
</feature>
<keyword evidence="5 8" id="KW-1133">Transmembrane helix</keyword>
<name>A0A443NS17_9MAGN</name>
<dbReference type="GO" id="GO:0005794">
    <property type="term" value="C:Golgi apparatus"/>
    <property type="evidence" value="ECO:0007669"/>
    <property type="project" value="TreeGrafter"/>
</dbReference>
<organism evidence="11 12">
    <name type="scientific">Cinnamomum micranthum f. kanehirae</name>
    <dbReference type="NCBI Taxonomy" id="337451"/>
    <lineage>
        <taxon>Eukaryota</taxon>
        <taxon>Viridiplantae</taxon>
        <taxon>Streptophyta</taxon>
        <taxon>Embryophyta</taxon>
        <taxon>Tracheophyta</taxon>
        <taxon>Spermatophyta</taxon>
        <taxon>Magnoliopsida</taxon>
        <taxon>Magnoliidae</taxon>
        <taxon>Laurales</taxon>
        <taxon>Lauraceae</taxon>
        <taxon>Cinnamomum</taxon>
    </lineage>
</organism>
<evidence type="ECO:0000256" key="3">
    <source>
        <dbReference type="ARBA" id="ARBA00022692"/>
    </source>
</evidence>
<keyword evidence="6 8" id="KW-0472">Membrane</keyword>
<feature type="compositionally biased region" description="Basic and acidic residues" evidence="7">
    <location>
        <begin position="46"/>
        <end position="64"/>
    </location>
</feature>
<dbReference type="OrthoDB" id="1932925at2759"/>
<accession>A0A443NS17</accession>
<evidence type="ECO:0000256" key="5">
    <source>
        <dbReference type="ARBA" id="ARBA00022989"/>
    </source>
</evidence>
<keyword evidence="3 8" id="KW-0812">Transmembrane</keyword>
<comment type="caution">
    <text evidence="11">The sequence shown here is derived from an EMBL/GenBank/DDBJ whole genome shotgun (WGS) entry which is preliminary data.</text>
</comment>
<protein>
    <submittedName>
        <fullName evidence="11">Protein trichome birefringence-like protein 33</fullName>
    </submittedName>
</protein>
<dbReference type="InterPro" id="IPR026057">
    <property type="entry name" value="TBL_C"/>
</dbReference>
<evidence type="ECO:0000313" key="11">
    <source>
        <dbReference type="EMBL" id="RWR81298.1"/>
    </source>
</evidence>
<dbReference type="GO" id="GO:0016020">
    <property type="term" value="C:membrane"/>
    <property type="evidence" value="ECO:0007669"/>
    <property type="project" value="UniProtKB-SubCell"/>
</dbReference>
<keyword evidence="12" id="KW-1185">Reference proteome</keyword>
<dbReference type="Pfam" id="PF13839">
    <property type="entry name" value="PC-Esterase"/>
    <property type="match status" value="1"/>
</dbReference>
<evidence type="ECO:0000256" key="7">
    <source>
        <dbReference type="SAM" id="MobiDB-lite"/>
    </source>
</evidence>
<feature type="domain" description="Trichome birefringence-like C-terminal" evidence="9">
    <location>
        <begin position="130"/>
        <end position="416"/>
    </location>
</feature>
<keyword evidence="4" id="KW-0735">Signal-anchor</keyword>
<dbReference type="PANTHER" id="PTHR32285">
    <property type="entry name" value="PROTEIN TRICHOME BIREFRINGENCE-LIKE 9-RELATED"/>
    <property type="match status" value="1"/>
</dbReference>
<dbReference type="Proteomes" id="UP000283530">
    <property type="component" value="Unassembled WGS sequence"/>
</dbReference>
<evidence type="ECO:0000256" key="2">
    <source>
        <dbReference type="ARBA" id="ARBA00007727"/>
    </source>
</evidence>
<dbReference type="Pfam" id="PF14416">
    <property type="entry name" value="PMR5N"/>
    <property type="match status" value="1"/>
</dbReference>
<dbReference type="InterPro" id="IPR025846">
    <property type="entry name" value="TBL_N"/>
</dbReference>
<feature type="domain" description="Trichome birefringence-like N-terminal" evidence="10">
    <location>
        <begin position="76"/>
        <end position="129"/>
    </location>
</feature>
<dbReference type="EMBL" id="QPKB01000003">
    <property type="protein sequence ID" value="RWR81298.1"/>
    <property type="molecule type" value="Genomic_DNA"/>
</dbReference>
<evidence type="ECO:0000256" key="6">
    <source>
        <dbReference type="ARBA" id="ARBA00023136"/>
    </source>
</evidence>
<gene>
    <name evidence="11" type="ORF">CKAN_00997400</name>
</gene>
<comment type="similarity">
    <text evidence="2">Belongs to the PC-esterase family. TBL subfamily.</text>
</comment>
<evidence type="ECO:0000313" key="12">
    <source>
        <dbReference type="Proteomes" id="UP000283530"/>
    </source>
</evidence>
<feature type="transmembrane region" description="Helical" evidence="8">
    <location>
        <begin position="12"/>
        <end position="37"/>
    </location>
</feature>
<dbReference type="GO" id="GO:0016413">
    <property type="term" value="F:O-acetyltransferase activity"/>
    <property type="evidence" value="ECO:0007669"/>
    <property type="project" value="InterPro"/>
</dbReference>